<name>A0ABP0NI44_9DINO</name>
<accession>A0ABP0NI44</accession>
<organism evidence="1 2">
    <name type="scientific">Durusdinium trenchii</name>
    <dbReference type="NCBI Taxonomy" id="1381693"/>
    <lineage>
        <taxon>Eukaryota</taxon>
        <taxon>Sar</taxon>
        <taxon>Alveolata</taxon>
        <taxon>Dinophyceae</taxon>
        <taxon>Suessiales</taxon>
        <taxon>Symbiodiniaceae</taxon>
        <taxon>Durusdinium</taxon>
    </lineage>
</organism>
<comment type="caution">
    <text evidence="1">The sequence shown here is derived from an EMBL/GenBank/DDBJ whole genome shotgun (WGS) entry which is preliminary data.</text>
</comment>
<proteinExistence type="predicted"/>
<protein>
    <submittedName>
        <fullName evidence="1">Uncharacterized protein</fullName>
    </submittedName>
</protein>
<evidence type="ECO:0000313" key="1">
    <source>
        <dbReference type="EMBL" id="CAK9063158.1"/>
    </source>
</evidence>
<dbReference type="Proteomes" id="UP001642484">
    <property type="component" value="Unassembled WGS sequence"/>
</dbReference>
<gene>
    <name evidence="1" type="ORF">CCMP2556_LOCUS31053</name>
</gene>
<reference evidence="1 2" key="1">
    <citation type="submission" date="2024-02" db="EMBL/GenBank/DDBJ databases">
        <authorList>
            <person name="Chen Y."/>
            <person name="Shah S."/>
            <person name="Dougan E. K."/>
            <person name="Thang M."/>
            <person name="Chan C."/>
        </authorList>
    </citation>
    <scope>NUCLEOTIDE SEQUENCE [LARGE SCALE GENOMIC DNA]</scope>
</reference>
<sequence>MLCVGPFGGQLSWGFSTRKKTRKSLVSRQISSREFGVHYETEKQRVLRREAELHGLMLERDAWPPNQHAPLHLTPRDTRCNTTLKTRDTKLKPVVDTIGEYWVSEIRLPYSPGYPELRPKPNTTGLGTPREAFCAVKQGRFLVQLGEMQTETVARYGKGDHTHPFHCAPKGKSLVLC</sequence>
<keyword evidence="2" id="KW-1185">Reference proteome</keyword>
<evidence type="ECO:0000313" key="2">
    <source>
        <dbReference type="Proteomes" id="UP001642484"/>
    </source>
</evidence>
<dbReference type="EMBL" id="CAXAMN010021762">
    <property type="protein sequence ID" value="CAK9063158.1"/>
    <property type="molecule type" value="Genomic_DNA"/>
</dbReference>